<evidence type="ECO:0000256" key="2">
    <source>
        <dbReference type="SAM" id="Phobius"/>
    </source>
</evidence>
<dbReference type="EnsemblBacteria" id="CAI49304">
    <property type="protein sequence ID" value="CAI49304"/>
    <property type="gene ID" value="NP_2426A"/>
</dbReference>
<accession>A0A1U7EW44</accession>
<feature type="transmembrane region" description="Helical" evidence="2">
    <location>
        <begin position="61"/>
        <end position="80"/>
    </location>
</feature>
<keyword evidence="2" id="KW-0812">Transmembrane</keyword>
<feature type="transmembrane region" description="Helical" evidence="2">
    <location>
        <begin position="27"/>
        <end position="49"/>
    </location>
</feature>
<proteinExistence type="predicted"/>
<evidence type="ECO:0000313" key="4">
    <source>
        <dbReference type="Proteomes" id="UP000002698"/>
    </source>
</evidence>
<dbReference type="RefSeq" id="WP_011322930.1">
    <property type="nucleotide sequence ID" value="NC_007426.1"/>
</dbReference>
<sequence length="135" mass="13969">MSDEDEYRFHPEDFEGDSDPTDETASVAPLVIVVCLGVGILLFLAGTVTDGLPVLGVEVDLVALSAAVFAVGLFAGSVMYLRQGRRVVGAVHGLGALGWTFLVFGTLLSEAVLLAAGVAVLVVGSVALLVISIRR</sequence>
<keyword evidence="2" id="KW-1133">Transmembrane helix</keyword>
<reference evidence="3 4" key="1">
    <citation type="journal article" date="2005" name="Genome Res.">
        <title>Living with two extremes: conclusions from the genome sequence of Natronomonas pharaonis.</title>
        <authorList>
            <person name="Falb M."/>
            <person name="Pfeiffer F."/>
            <person name="Palm P."/>
            <person name="Rodewald K."/>
            <person name="Hickmann V."/>
            <person name="Tittor J."/>
            <person name="Oesterhelt D."/>
        </authorList>
    </citation>
    <scope>NUCLEOTIDE SEQUENCE [LARGE SCALE GENOMIC DNA]</scope>
    <source>
        <strain evidence="4">ATCC 35678 / DSM 2160 / CIP 103997 / JCM 8858 / NBRC 14720 / NCIMB 2260 / Gabara</strain>
    </source>
</reference>
<organism evidence="3 4">
    <name type="scientific">Natronomonas pharaonis (strain ATCC 35678 / DSM 2160 / CIP 103997 / JCM 8858 / NBRC 14720 / NCIMB 2260 / Gabara)</name>
    <name type="common">Halobacterium pharaonis</name>
    <dbReference type="NCBI Taxonomy" id="348780"/>
    <lineage>
        <taxon>Archaea</taxon>
        <taxon>Methanobacteriati</taxon>
        <taxon>Methanobacteriota</taxon>
        <taxon>Stenosarchaea group</taxon>
        <taxon>Halobacteria</taxon>
        <taxon>Halobacteriales</taxon>
        <taxon>Natronomonadaceae</taxon>
        <taxon>Natronomonas</taxon>
    </lineage>
</organism>
<feature type="transmembrane region" description="Helical" evidence="2">
    <location>
        <begin position="87"/>
        <end position="105"/>
    </location>
</feature>
<protein>
    <submittedName>
        <fullName evidence="3">Uncharacterized protein</fullName>
    </submittedName>
</protein>
<dbReference type="EMBL" id="CR936257">
    <property type="protein sequence ID" value="CAI49304.1"/>
    <property type="molecule type" value="Genomic_DNA"/>
</dbReference>
<dbReference type="KEGG" id="nph:NP_2426A"/>
<gene>
    <name evidence="3" type="ordered locus">NP_2426A</name>
</gene>
<name>A0A1U7EW44_NATPD</name>
<dbReference type="STRING" id="348780.NP_2426A"/>
<evidence type="ECO:0000313" key="3">
    <source>
        <dbReference type="EMBL" id="CAI49304.1"/>
    </source>
</evidence>
<dbReference type="Proteomes" id="UP000002698">
    <property type="component" value="Chromosome"/>
</dbReference>
<evidence type="ECO:0000256" key="1">
    <source>
        <dbReference type="SAM" id="MobiDB-lite"/>
    </source>
</evidence>
<feature type="transmembrane region" description="Helical" evidence="2">
    <location>
        <begin position="111"/>
        <end position="133"/>
    </location>
</feature>
<dbReference type="HOGENOM" id="CLU_1881139_0_0_2"/>
<dbReference type="eggNOG" id="arCOG11104">
    <property type="taxonomic scope" value="Archaea"/>
</dbReference>
<feature type="region of interest" description="Disordered" evidence="1">
    <location>
        <begin position="1"/>
        <end position="22"/>
    </location>
</feature>
<dbReference type="GeneID" id="3701440"/>
<keyword evidence="2" id="KW-0472">Membrane</keyword>
<keyword evidence="4" id="KW-1185">Reference proteome</keyword>
<dbReference type="AlphaFoldDB" id="A0A1U7EW44"/>